<dbReference type="RefSeq" id="WP_183458206.1">
    <property type="nucleotide sequence ID" value="NZ_CP050296.1"/>
</dbReference>
<dbReference type="Proteomes" id="UP000515465">
    <property type="component" value="Chromosome"/>
</dbReference>
<dbReference type="AlphaFoldDB" id="A0A7G6SYX9"/>
<dbReference type="EMBL" id="CP050296">
    <property type="protein sequence ID" value="QND59711.1"/>
    <property type="molecule type" value="Genomic_DNA"/>
</dbReference>
<evidence type="ECO:0000313" key="2">
    <source>
        <dbReference type="Proteomes" id="UP000515465"/>
    </source>
</evidence>
<proteinExistence type="predicted"/>
<name>A0A7G6SYX9_9HYPH</name>
<evidence type="ECO:0000313" key="1">
    <source>
        <dbReference type="EMBL" id="QND59711.1"/>
    </source>
</evidence>
<gene>
    <name evidence="1" type="ORF">HB778_26465</name>
</gene>
<reference evidence="2" key="1">
    <citation type="journal article" date="2020" name="Mol. Plant Microbe">
        <title>Rhizobial microsymbionts of the narrowly endemic Oxytropis species growing in Kamchatka are characterized by significant genetic diversity and possess a set of genes that are associated with T3SS and T6SS secretion systems and can affect the development of symbiosis.</title>
        <authorList>
            <person name="Safronova V."/>
            <person name="Guro P."/>
            <person name="Sazanova A."/>
            <person name="Kuznetsova I."/>
            <person name="Belimov A."/>
            <person name="Yakubov V."/>
            <person name="Chirak E."/>
            <person name="Afonin A."/>
            <person name="Gogolev Y."/>
            <person name="Andronov E."/>
            <person name="Tikhonovich I."/>
        </authorList>
    </citation>
    <scope>NUCLEOTIDE SEQUENCE [LARGE SCALE GENOMIC DNA]</scope>
    <source>
        <strain evidence="2">583</strain>
    </source>
</reference>
<accession>A0A7G6SYX9</accession>
<organism evidence="1 2">
    <name type="scientific">Mesorhizobium huakuii</name>
    <dbReference type="NCBI Taxonomy" id="28104"/>
    <lineage>
        <taxon>Bacteria</taxon>
        <taxon>Pseudomonadati</taxon>
        <taxon>Pseudomonadota</taxon>
        <taxon>Alphaproteobacteria</taxon>
        <taxon>Hyphomicrobiales</taxon>
        <taxon>Phyllobacteriaceae</taxon>
        <taxon>Mesorhizobium</taxon>
    </lineage>
</organism>
<protein>
    <submittedName>
        <fullName evidence="1">Uncharacterized protein</fullName>
    </submittedName>
</protein>
<sequence>MIELALLTNEYVRANREPPSYAELLGYFREQYARTSSLDARGVAAEASDALETLAQSILANVPQGQGGILFDALTVEQRSEVMRTLARKGIAPAGPIADGSFITAAPRGMLGRLVEALPELVFDGKYWDSPYSSLDYGDPQLTDRARQQVIDRATSLISDAAWLAEADATILGAIRKEELVRGLMSVSLIRPDREIM</sequence>